<name>A0AAE1BKL4_PETCI</name>
<evidence type="ECO:0000313" key="2">
    <source>
        <dbReference type="EMBL" id="KAK3850585.1"/>
    </source>
</evidence>
<evidence type="ECO:0000313" key="3">
    <source>
        <dbReference type="Proteomes" id="UP001286313"/>
    </source>
</evidence>
<dbReference type="Proteomes" id="UP001286313">
    <property type="component" value="Unassembled WGS sequence"/>
</dbReference>
<accession>A0AAE1BKL4</accession>
<organism evidence="2 3">
    <name type="scientific">Petrolisthes cinctipes</name>
    <name type="common">Flat porcelain crab</name>
    <dbReference type="NCBI Taxonomy" id="88211"/>
    <lineage>
        <taxon>Eukaryota</taxon>
        <taxon>Metazoa</taxon>
        <taxon>Ecdysozoa</taxon>
        <taxon>Arthropoda</taxon>
        <taxon>Crustacea</taxon>
        <taxon>Multicrustacea</taxon>
        <taxon>Malacostraca</taxon>
        <taxon>Eumalacostraca</taxon>
        <taxon>Eucarida</taxon>
        <taxon>Decapoda</taxon>
        <taxon>Pleocyemata</taxon>
        <taxon>Anomura</taxon>
        <taxon>Galatheoidea</taxon>
        <taxon>Porcellanidae</taxon>
        <taxon>Petrolisthes</taxon>
    </lineage>
</organism>
<evidence type="ECO:0000256" key="1">
    <source>
        <dbReference type="SAM" id="SignalP"/>
    </source>
</evidence>
<gene>
    <name evidence="2" type="ORF">Pcinc_042719</name>
</gene>
<reference evidence="2" key="1">
    <citation type="submission" date="2023-10" db="EMBL/GenBank/DDBJ databases">
        <title>Genome assemblies of two species of porcelain crab, Petrolisthes cinctipes and Petrolisthes manimaculis (Anomura: Porcellanidae).</title>
        <authorList>
            <person name="Angst P."/>
        </authorList>
    </citation>
    <scope>NUCLEOTIDE SEQUENCE</scope>
    <source>
        <strain evidence="2">PB745_01</strain>
        <tissue evidence="2">Gill</tissue>
    </source>
</reference>
<keyword evidence="1" id="KW-0732">Signal</keyword>
<evidence type="ECO:0008006" key="4">
    <source>
        <dbReference type="Google" id="ProtNLM"/>
    </source>
</evidence>
<dbReference type="EMBL" id="JAWQEG010008303">
    <property type="protein sequence ID" value="KAK3850585.1"/>
    <property type="molecule type" value="Genomic_DNA"/>
</dbReference>
<keyword evidence="3" id="KW-1185">Reference proteome</keyword>
<feature type="chain" id="PRO_5041950775" description="Secreted protein" evidence="1">
    <location>
        <begin position="23"/>
        <end position="98"/>
    </location>
</feature>
<feature type="signal peptide" evidence="1">
    <location>
        <begin position="1"/>
        <end position="22"/>
    </location>
</feature>
<dbReference type="AlphaFoldDB" id="A0AAE1BKL4"/>
<protein>
    <recommendedName>
        <fullName evidence="4">Secreted protein</fullName>
    </recommendedName>
</protein>
<sequence>MFIRIHLTLAHVSSVVLTPVLPAPLECTCPHPSHAIIIIDPGCPFLPSFPSQSRTTTDSLPVTVNHVRLSPFPLALVNTCLPTPAPSQSRTLHLSLFL</sequence>
<comment type="caution">
    <text evidence="2">The sequence shown here is derived from an EMBL/GenBank/DDBJ whole genome shotgun (WGS) entry which is preliminary data.</text>
</comment>
<proteinExistence type="predicted"/>